<accession>A0ABR2QCR4</accession>
<keyword evidence="2" id="KW-1185">Reference proteome</keyword>
<dbReference type="Proteomes" id="UP001396334">
    <property type="component" value="Unassembled WGS sequence"/>
</dbReference>
<sequence length="91" mass="10069">MRARGSAGKALNEGHRRGLNLQKPIGVRISTQPVLTEWMTRFAKQLDVFGETMRGLVQDESVQEKSPVVAIADDNLLEELDTSGIRNGLNH</sequence>
<proteinExistence type="predicted"/>
<gene>
    <name evidence="1" type="ORF">V6N11_083800</name>
</gene>
<reference evidence="1 2" key="1">
    <citation type="journal article" date="2024" name="G3 (Bethesda)">
        <title>Genome assembly of Hibiscus sabdariffa L. provides insights into metabolisms of medicinal natural products.</title>
        <authorList>
            <person name="Kim T."/>
        </authorList>
    </citation>
    <scope>NUCLEOTIDE SEQUENCE [LARGE SCALE GENOMIC DNA]</scope>
    <source>
        <strain evidence="1">TK-2024</strain>
        <tissue evidence="1">Old leaves</tissue>
    </source>
</reference>
<comment type="caution">
    <text evidence="1">The sequence shown here is derived from an EMBL/GenBank/DDBJ whole genome shotgun (WGS) entry which is preliminary data.</text>
</comment>
<name>A0ABR2QCR4_9ROSI</name>
<dbReference type="EMBL" id="JBBPBN010000041">
    <property type="protein sequence ID" value="KAK8998409.1"/>
    <property type="molecule type" value="Genomic_DNA"/>
</dbReference>
<organism evidence="1 2">
    <name type="scientific">Hibiscus sabdariffa</name>
    <name type="common">roselle</name>
    <dbReference type="NCBI Taxonomy" id="183260"/>
    <lineage>
        <taxon>Eukaryota</taxon>
        <taxon>Viridiplantae</taxon>
        <taxon>Streptophyta</taxon>
        <taxon>Embryophyta</taxon>
        <taxon>Tracheophyta</taxon>
        <taxon>Spermatophyta</taxon>
        <taxon>Magnoliopsida</taxon>
        <taxon>eudicotyledons</taxon>
        <taxon>Gunneridae</taxon>
        <taxon>Pentapetalae</taxon>
        <taxon>rosids</taxon>
        <taxon>malvids</taxon>
        <taxon>Malvales</taxon>
        <taxon>Malvaceae</taxon>
        <taxon>Malvoideae</taxon>
        <taxon>Hibiscus</taxon>
    </lineage>
</organism>
<evidence type="ECO:0000313" key="2">
    <source>
        <dbReference type="Proteomes" id="UP001396334"/>
    </source>
</evidence>
<protein>
    <submittedName>
        <fullName evidence="1">Uncharacterized protein</fullName>
    </submittedName>
</protein>
<evidence type="ECO:0000313" key="1">
    <source>
        <dbReference type="EMBL" id="KAK8998409.1"/>
    </source>
</evidence>